<keyword evidence="3" id="KW-0713">Self-incompatibility</keyword>
<keyword evidence="5 6" id="KW-0732">Signal</keyword>
<evidence type="ECO:0000256" key="2">
    <source>
        <dbReference type="ARBA" id="ARBA00005581"/>
    </source>
</evidence>
<comment type="similarity">
    <text evidence="2">Belongs to the plant self-incompatibility (S1) protein family.</text>
</comment>
<evidence type="ECO:0000256" key="5">
    <source>
        <dbReference type="ARBA" id="ARBA00022729"/>
    </source>
</evidence>
<dbReference type="EMBL" id="JXTB01000057">
    <property type="protein sequence ID" value="PON69211.1"/>
    <property type="molecule type" value="Genomic_DNA"/>
</dbReference>
<sequence length="152" mass="17685">MTESMFKKSCALLVFLLLILQFCMINNNIVVHADINVVRREVRVRVINRLGYGQSMILHCQSSLDDIGSVVVEDGREMEWIISGNEVVGIPLFHCDMKPSGSSDWYSFNAYNQERDHARCRSECLWMFPNNGALFGYDQRFARWVWFPLRLT</sequence>
<comment type="caution">
    <text evidence="7">The sequence shown here is derived from an EMBL/GenBank/DDBJ whole genome shotgun (WGS) entry which is preliminary data.</text>
</comment>
<dbReference type="InterPro" id="IPR010264">
    <property type="entry name" value="Self-incomp_S1"/>
</dbReference>
<dbReference type="OrthoDB" id="1938697at2759"/>
<organism evidence="7 8">
    <name type="scientific">Parasponia andersonii</name>
    <name type="common">Sponia andersonii</name>
    <dbReference type="NCBI Taxonomy" id="3476"/>
    <lineage>
        <taxon>Eukaryota</taxon>
        <taxon>Viridiplantae</taxon>
        <taxon>Streptophyta</taxon>
        <taxon>Embryophyta</taxon>
        <taxon>Tracheophyta</taxon>
        <taxon>Spermatophyta</taxon>
        <taxon>Magnoliopsida</taxon>
        <taxon>eudicotyledons</taxon>
        <taxon>Gunneridae</taxon>
        <taxon>Pentapetalae</taxon>
        <taxon>rosids</taxon>
        <taxon>fabids</taxon>
        <taxon>Rosales</taxon>
        <taxon>Cannabaceae</taxon>
        <taxon>Parasponia</taxon>
    </lineage>
</organism>
<gene>
    <name evidence="7" type="ORF">PanWU01x14_089340</name>
</gene>
<evidence type="ECO:0000256" key="4">
    <source>
        <dbReference type="ARBA" id="ARBA00022525"/>
    </source>
</evidence>
<feature type="signal peptide" evidence="6">
    <location>
        <begin position="1"/>
        <end position="25"/>
    </location>
</feature>
<keyword evidence="8" id="KW-1185">Reference proteome</keyword>
<evidence type="ECO:0000256" key="6">
    <source>
        <dbReference type="SAM" id="SignalP"/>
    </source>
</evidence>
<evidence type="ECO:0000256" key="3">
    <source>
        <dbReference type="ARBA" id="ARBA00022471"/>
    </source>
</evidence>
<reference evidence="8" key="1">
    <citation type="submission" date="2016-06" db="EMBL/GenBank/DDBJ databases">
        <title>Parallel loss of symbiosis genes in relatives of nitrogen-fixing non-legume Parasponia.</title>
        <authorList>
            <person name="Van Velzen R."/>
            <person name="Holmer R."/>
            <person name="Bu F."/>
            <person name="Rutten L."/>
            <person name="Van Zeijl A."/>
            <person name="Liu W."/>
            <person name="Santuari L."/>
            <person name="Cao Q."/>
            <person name="Sharma T."/>
            <person name="Shen D."/>
            <person name="Roswanjaya Y."/>
            <person name="Wardhani T."/>
            <person name="Kalhor M.S."/>
            <person name="Jansen J."/>
            <person name="Van den Hoogen J."/>
            <person name="Gungor B."/>
            <person name="Hartog M."/>
            <person name="Hontelez J."/>
            <person name="Verver J."/>
            <person name="Yang W.-C."/>
            <person name="Schijlen E."/>
            <person name="Repin R."/>
            <person name="Schilthuizen M."/>
            <person name="Schranz E."/>
            <person name="Heidstra R."/>
            <person name="Miyata K."/>
            <person name="Fedorova E."/>
            <person name="Kohlen W."/>
            <person name="Bisseling T."/>
            <person name="Smit S."/>
            <person name="Geurts R."/>
        </authorList>
    </citation>
    <scope>NUCLEOTIDE SEQUENCE [LARGE SCALE GENOMIC DNA]</scope>
    <source>
        <strain evidence="8">cv. WU1-14</strain>
    </source>
</reference>
<dbReference type="GO" id="GO:0005576">
    <property type="term" value="C:extracellular region"/>
    <property type="evidence" value="ECO:0007669"/>
    <property type="project" value="UniProtKB-SubCell"/>
</dbReference>
<feature type="chain" id="PRO_5043422317" evidence="6">
    <location>
        <begin position="26"/>
        <end position="152"/>
    </location>
</feature>
<dbReference type="AlphaFoldDB" id="A0A2P5D7E4"/>
<dbReference type="Pfam" id="PF05938">
    <property type="entry name" value="Self-incomp_S1"/>
    <property type="match status" value="1"/>
</dbReference>
<evidence type="ECO:0000256" key="1">
    <source>
        <dbReference type="ARBA" id="ARBA00004613"/>
    </source>
</evidence>
<evidence type="ECO:0000313" key="8">
    <source>
        <dbReference type="Proteomes" id="UP000237105"/>
    </source>
</evidence>
<comment type="subcellular location">
    <subcellularLocation>
        <location evidence="1">Secreted</location>
    </subcellularLocation>
</comment>
<evidence type="ECO:0000313" key="7">
    <source>
        <dbReference type="EMBL" id="PON69211.1"/>
    </source>
</evidence>
<proteinExistence type="inferred from homology"/>
<protein>
    <submittedName>
        <fullName evidence="7">Self-incompatibility protein</fullName>
    </submittedName>
</protein>
<keyword evidence="4" id="KW-0964">Secreted</keyword>
<name>A0A2P5D7E4_PARAD</name>
<dbReference type="GO" id="GO:0060320">
    <property type="term" value="P:rejection of self pollen"/>
    <property type="evidence" value="ECO:0007669"/>
    <property type="project" value="UniProtKB-KW"/>
</dbReference>
<accession>A0A2P5D7E4</accession>
<dbReference type="Proteomes" id="UP000237105">
    <property type="component" value="Unassembled WGS sequence"/>
</dbReference>